<feature type="domain" description="DUF5123" evidence="2">
    <location>
        <begin position="410"/>
        <end position="529"/>
    </location>
</feature>
<gene>
    <name evidence="3" type="ORF">CLV59_101797</name>
</gene>
<dbReference type="SUPFAM" id="SSF49265">
    <property type="entry name" value="Fibronectin type III"/>
    <property type="match status" value="1"/>
</dbReference>
<organism evidence="3 4">
    <name type="scientific">Chitinophaga dinghuensis</name>
    <dbReference type="NCBI Taxonomy" id="1539050"/>
    <lineage>
        <taxon>Bacteria</taxon>
        <taxon>Pseudomonadati</taxon>
        <taxon>Bacteroidota</taxon>
        <taxon>Chitinophagia</taxon>
        <taxon>Chitinophagales</taxon>
        <taxon>Chitinophagaceae</taxon>
        <taxon>Chitinophaga</taxon>
    </lineage>
</organism>
<dbReference type="EMBL" id="QLMA01000001">
    <property type="protein sequence ID" value="RAJ88032.1"/>
    <property type="molecule type" value="Genomic_DNA"/>
</dbReference>
<dbReference type="Proteomes" id="UP000249819">
    <property type="component" value="Unassembled WGS sequence"/>
</dbReference>
<dbReference type="AlphaFoldDB" id="A0A327WDP1"/>
<comment type="caution">
    <text evidence="3">The sequence shown here is derived from an EMBL/GenBank/DDBJ whole genome shotgun (WGS) entry which is preliminary data.</text>
</comment>
<accession>A0A327WDP1</accession>
<dbReference type="InterPro" id="IPR013783">
    <property type="entry name" value="Ig-like_fold"/>
</dbReference>
<dbReference type="InterPro" id="IPR032530">
    <property type="entry name" value="DUF4957"/>
</dbReference>
<proteinExistence type="predicted"/>
<dbReference type="Gene3D" id="2.60.40.10">
    <property type="entry name" value="Immunoglobulins"/>
    <property type="match status" value="1"/>
</dbReference>
<dbReference type="InterPro" id="IPR011050">
    <property type="entry name" value="Pectin_lyase_fold/virulence"/>
</dbReference>
<dbReference type="PROSITE" id="PS51257">
    <property type="entry name" value="PROKAR_LIPOPROTEIN"/>
    <property type="match status" value="1"/>
</dbReference>
<dbReference type="Pfam" id="PF17161">
    <property type="entry name" value="DUF5123"/>
    <property type="match status" value="1"/>
</dbReference>
<dbReference type="RefSeq" id="WP_170137638.1">
    <property type="nucleotide sequence ID" value="NZ_QLMA01000001.1"/>
</dbReference>
<evidence type="ECO:0000259" key="2">
    <source>
        <dbReference type="Pfam" id="PF17161"/>
    </source>
</evidence>
<dbReference type="InterPro" id="IPR036116">
    <property type="entry name" value="FN3_sf"/>
</dbReference>
<reference evidence="3 4" key="1">
    <citation type="submission" date="2018-06" db="EMBL/GenBank/DDBJ databases">
        <title>Genomic Encyclopedia of Archaeal and Bacterial Type Strains, Phase II (KMG-II): from individual species to whole genera.</title>
        <authorList>
            <person name="Goeker M."/>
        </authorList>
    </citation>
    <scope>NUCLEOTIDE SEQUENCE [LARGE SCALE GENOMIC DNA]</scope>
    <source>
        <strain evidence="3 4">DSM 29821</strain>
    </source>
</reference>
<dbReference type="SUPFAM" id="SSF51126">
    <property type="entry name" value="Pectin lyase-like"/>
    <property type="match status" value="1"/>
</dbReference>
<name>A0A327WDP1_9BACT</name>
<keyword evidence="4" id="KW-1185">Reference proteome</keyword>
<dbReference type="InterPro" id="IPR033427">
    <property type="entry name" value="DUF5123"/>
</dbReference>
<feature type="domain" description="DUF4957" evidence="1">
    <location>
        <begin position="257"/>
        <end position="395"/>
    </location>
</feature>
<dbReference type="Pfam" id="PF16318">
    <property type="entry name" value="DUF4957"/>
    <property type="match status" value="1"/>
</dbReference>
<evidence type="ECO:0000313" key="4">
    <source>
        <dbReference type="Proteomes" id="UP000249819"/>
    </source>
</evidence>
<evidence type="ECO:0000259" key="1">
    <source>
        <dbReference type="Pfam" id="PF16318"/>
    </source>
</evidence>
<sequence length="531" mass="56495">MKRSINYSFILVVLLAAFSLLSCRRTEVDMQLSRTFMPSGDIKISSGQTSATISWVAALYTNKATYTVDLSQDSSFQTTARRFTTDTASIVITDDYLVSRTKYYVRVRTNAKDSTKSSLWLTSNAFSITGEQLFLALSAADIIDKSVILKWQTTTALSKIVLKPASGAEVVVNLTDAESQAGKKQVDGLKASTTYTAEIFTATGKSKGILTFTTKAGVPAGGLLVDLTGFTNRPSVLADTFPLIPAGSTIVLKRGETYVIGAELAIDKPVSFVSEISFSPVFPVIKFNSNLNLGANTAIDSIVFRELTLVGADYTASYILNADKPCTVNKMIFESCKMEIFRGVLRIKSTVDGTTVNNVLMNNCIIDSIADYGVVNGSAAGAFLNVTIQNSTIYKVQKVIVGRKLSTSVLLSDCTINEAPQGGGSNYLVDYSSSINVTNGIKLTSCILGPGRLNGTSTAVRGIVAGSGTSVTSSNSFSTSDYSASANPIPGLTGYSGSSTALFQAPAAGNFYLKDNNFSGKSTVGDPRWRQ</sequence>
<protein>
    <submittedName>
        <fullName evidence="3">Uncharacterized protein DUF4957</fullName>
    </submittedName>
</protein>
<evidence type="ECO:0000313" key="3">
    <source>
        <dbReference type="EMBL" id="RAJ88032.1"/>
    </source>
</evidence>